<evidence type="ECO:0000313" key="3">
    <source>
        <dbReference type="EMBL" id="WRQ85532.1"/>
    </source>
</evidence>
<evidence type="ECO:0000256" key="2">
    <source>
        <dbReference type="SAM" id="Phobius"/>
    </source>
</evidence>
<organism evidence="4 5">
    <name type="scientific">Actomonas aquatica</name>
    <dbReference type="NCBI Taxonomy" id="2866162"/>
    <lineage>
        <taxon>Bacteria</taxon>
        <taxon>Pseudomonadati</taxon>
        <taxon>Verrucomicrobiota</taxon>
        <taxon>Opitutia</taxon>
        <taxon>Opitutales</taxon>
        <taxon>Opitutaceae</taxon>
        <taxon>Actomonas</taxon>
    </lineage>
</organism>
<reference evidence="4 5" key="2">
    <citation type="submission" date="2023-12" db="EMBL/GenBank/DDBJ databases">
        <title>Description of an unclassified Opitutus bacterium of Verrucomicrobiota.</title>
        <authorList>
            <person name="Zhang D.-F."/>
        </authorList>
    </citation>
    <scope>NUCLEOTIDE SEQUENCE [LARGE SCALE GENOMIC DNA]</scope>
    <source>
        <strain evidence="4 5">WL0086</strain>
    </source>
</reference>
<keyword evidence="2" id="KW-1133">Transmembrane helix</keyword>
<sequence length="133" mass="15065">MNYAILAYGVIGFFAYLWYAPRALKRRGIKSGDPGSAALWLLGTEAPGLLVVLLALAAWPVVVPLWIWSEIDAKKKEKEYAEMQAREREARANDKYYGMTFDQKLEVLARLAESTESKESNQPLQRTATSRRL</sequence>
<dbReference type="RefSeq" id="WP_324725957.1">
    <property type="nucleotide sequence ID" value="NZ_CP139781.1"/>
</dbReference>
<reference evidence="4 5" key="1">
    <citation type="submission" date="2021-08" db="EMBL/GenBank/DDBJ databases">
        <authorList>
            <person name="Zhang D."/>
            <person name="Zhang A."/>
            <person name="Wang L."/>
        </authorList>
    </citation>
    <scope>NUCLEOTIDE SEQUENCE</scope>
    <source>
        <strain evidence="4 5">WL0086</strain>
    </source>
</reference>
<evidence type="ECO:0000313" key="5">
    <source>
        <dbReference type="Proteomes" id="UP000738431"/>
    </source>
</evidence>
<accession>A0ABZ1C1Q7</accession>
<feature type="transmembrane region" description="Helical" evidence="2">
    <location>
        <begin position="49"/>
        <end position="68"/>
    </location>
</feature>
<dbReference type="EMBL" id="CP139781">
    <property type="protein sequence ID" value="WRQ85541.1"/>
    <property type="molecule type" value="Genomic_DNA"/>
</dbReference>
<keyword evidence="5" id="KW-1185">Reference proteome</keyword>
<evidence type="ECO:0000256" key="1">
    <source>
        <dbReference type="SAM" id="MobiDB-lite"/>
    </source>
</evidence>
<gene>
    <name evidence="3" type="ORF">K1X11_012035</name>
    <name evidence="4" type="ORF">K1X11_012080</name>
</gene>
<protein>
    <recommendedName>
        <fullName evidence="6">DUF3302 domain-containing protein</fullName>
    </recommendedName>
</protein>
<evidence type="ECO:0008006" key="6">
    <source>
        <dbReference type="Google" id="ProtNLM"/>
    </source>
</evidence>
<feature type="compositionally biased region" description="Polar residues" evidence="1">
    <location>
        <begin position="120"/>
        <end position="133"/>
    </location>
</feature>
<feature type="transmembrane region" description="Helical" evidence="2">
    <location>
        <begin position="5"/>
        <end position="21"/>
    </location>
</feature>
<proteinExistence type="predicted"/>
<keyword evidence="2" id="KW-0472">Membrane</keyword>
<evidence type="ECO:0000313" key="4">
    <source>
        <dbReference type="EMBL" id="WRQ85541.1"/>
    </source>
</evidence>
<dbReference type="Proteomes" id="UP000738431">
    <property type="component" value="Chromosome"/>
</dbReference>
<name>A0ABZ1C1Q7_9BACT</name>
<feature type="region of interest" description="Disordered" evidence="1">
    <location>
        <begin position="112"/>
        <end position="133"/>
    </location>
</feature>
<keyword evidence="2" id="KW-0812">Transmembrane</keyword>
<dbReference type="EMBL" id="CP139781">
    <property type="protein sequence ID" value="WRQ85532.1"/>
    <property type="molecule type" value="Genomic_DNA"/>
</dbReference>